<dbReference type="SUPFAM" id="SSF51905">
    <property type="entry name" value="FAD/NAD(P)-binding domain"/>
    <property type="match status" value="1"/>
</dbReference>
<keyword evidence="7 13" id="KW-0662">Pyridine nucleotide biosynthesis</keyword>
<keyword evidence="18" id="KW-1185">Reference proteome</keyword>
<dbReference type="Gene3D" id="3.50.50.60">
    <property type="entry name" value="FAD/NAD(P)-binding domain"/>
    <property type="match status" value="1"/>
</dbReference>
<dbReference type="InterPro" id="IPR015939">
    <property type="entry name" value="Fum_Rdtase/Succ_DH_flav-like_C"/>
</dbReference>
<dbReference type="PANTHER" id="PTHR42716">
    <property type="entry name" value="L-ASPARTATE OXIDASE"/>
    <property type="match status" value="1"/>
</dbReference>
<evidence type="ECO:0000256" key="8">
    <source>
        <dbReference type="ARBA" id="ARBA00022827"/>
    </source>
</evidence>
<reference evidence="17 18" key="1">
    <citation type="submission" date="2021-01" db="EMBL/GenBank/DDBJ databases">
        <title>Genomics of switchgrass bacterial isolates.</title>
        <authorList>
            <person name="Shade A."/>
        </authorList>
    </citation>
    <scope>NUCLEOTIDE SEQUENCE [LARGE SCALE GENOMIC DNA]</scope>
    <source>
        <strain evidence="17 18">PvP111</strain>
    </source>
</reference>
<evidence type="ECO:0000256" key="5">
    <source>
        <dbReference type="ARBA" id="ARBA00021901"/>
    </source>
</evidence>
<feature type="domain" description="FAD-dependent oxidoreductase 2 FAD-binding" evidence="15">
    <location>
        <begin position="30"/>
        <end position="398"/>
    </location>
</feature>
<name>A0ABS2KQZ5_9NOCA</name>
<comment type="cofactor">
    <cofactor evidence="1 13">
        <name>FAD</name>
        <dbReference type="ChEBI" id="CHEBI:57692"/>
    </cofactor>
</comment>
<evidence type="ECO:0000256" key="9">
    <source>
        <dbReference type="ARBA" id="ARBA00023002"/>
    </source>
</evidence>
<protein>
    <recommendedName>
        <fullName evidence="5 12">L-aspartate oxidase</fullName>
        <ecNumber evidence="4 12">1.4.3.16</ecNumber>
    </recommendedName>
</protein>
<comment type="pathway">
    <text evidence="2 13">Cofactor biosynthesis; NAD(+) biosynthesis; iminoaspartate from L-aspartate (oxidase route): step 1/1.</text>
</comment>
<dbReference type="InterPro" id="IPR005288">
    <property type="entry name" value="NadB"/>
</dbReference>
<dbReference type="Gene3D" id="3.90.700.10">
    <property type="entry name" value="Succinate dehydrogenase/fumarate reductase flavoprotein, catalytic domain"/>
    <property type="match status" value="1"/>
</dbReference>
<evidence type="ECO:0000256" key="1">
    <source>
        <dbReference type="ARBA" id="ARBA00001974"/>
    </source>
</evidence>
<evidence type="ECO:0000313" key="17">
    <source>
        <dbReference type="EMBL" id="MBM7414382.1"/>
    </source>
</evidence>
<dbReference type="SUPFAM" id="SSF46977">
    <property type="entry name" value="Succinate dehydrogenase/fumarate reductase flavoprotein C-terminal domain"/>
    <property type="match status" value="1"/>
</dbReference>
<dbReference type="InterPro" id="IPR036188">
    <property type="entry name" value="FAD/NAD-bd_sf"/>
</dbReference>
<dbReference type="PRINTS" id="PR00368">
    <property type="entry name" value="FADPNR"/>
</dbReference>
<sequence length="548" mass="54982">MTTAAAPGGSVAAAPGGSVAAAPGWEASADLVVVGGGVAGLAAAIEATRSGLSVLVLSKDAVGTATQYAQGGMAVAIGDDVEAHVRDTIVAGAGLCDEAAVRSIVGAGADALSVLTGIGAQFDTGADGSLSRTREGGHAVGRIVHAGGDATGREIQRALSSAAPATVTGATVLDILVGDHGVAGVLVSLSPDDLQANLGVVHAPAVLIATGGTGMLYSASTNPSGATADGLALALRAGADVADVEFVQFHPTVLFRPGGRGRLPLVSEAVRGEGAHLVDADGRSIMAGVHPLGDLAPRDVVSRAIAARLADSGADHVFLDARSVADMARRFPTVTAACLAQGVDPADQPIPVAPAAHYACGGVVTDEYGRTCVAGLYAAGEVARTGLHGANRLASNSLLEGVVLGTRVARVARDRVSVRSLTSGDPSVRHRAPRLDRDVLQSAMTRHVGVVRDDTGLHEAAAIVRAAVSRELTSTRDVEDTALTLLASATALAALTRTETRGAHTRADHPRPDDAQRRSTVFRLADDGSLAIARNARSADQVGPIGVS</sequence>
<dbReference type="Gene3D" id="1.20.58.100">
    <property type="entry name" value="Fumarate reductase/succinate dehydrogenase flavoprotein-like, C-terminal domain"/>
    <property type="match status" value="1"/>
</dbReference>
<feature type="compositionally biased region" description="Basic and acidic residues" evidence="14">
    <location>
        <begin position="498"/>
        <end position="517"/>
    </location>
</feature>
<evidence type="ECO:0000256" key="10">
    <source>
        <dbReference type="ARBA" id="ARBA00029426"/>
    </source>
</evidence>
<organism evidence="17 18">
    <name type="scientific">Rhodococcoides corynebacterioides</name>
    <dbReference type="NCBI Taxonomy" id="53972"/>
    <lineage>
        <taxon>Bacteria</taxon>
        <taxon>Bacillati</taxon>
        <taxon>Actinomycetota</taxon>
        <taxon>Actinomycetes</taxon>
        <taxon>Mycobacteriales</taxon>
        <taxon>Nocardiaceae</taxon>
        <taxon>Rhodococcoides</taxon>
    </lineage>
</organism>
<dbReference type="EC" id="1.4.3.16" evidence="4 12"/>
<evidence type="ECO:0000256" key="7">
    <source>
        <dbReference type="ARBA" id="ARBA00022642"/>
    </source>
</evidence>
<evidence type="ECO:0000256" key="4">
    <source>
        <dbReference type="ARBA" id="ARBA00012173"/>
    </source>
</evidence>
<evidence type="ECO:0000256" key="3">
    <source>
        <dbReference type="ARBA" id="ARBA00008562"/>
    </source>
</evidence>
<evidence type="ECO:0000259" key="15">
    <source>
        <dbReference type="Pfam" id="PF00890"/>
    </source>
</evidence>
<evidence type="ECO:0000256" key="14">
    <source>
        <dbReference type="SAM" id="MobiDB-lite"/>
    </source>
</evidence>
<dbReference type="RefSeq" id="WP_204867168.1">
    <property type="nucleotide sequence ID" value="NZ_JAFBBK010000001.1"/>
</dbReference>
<comment type="similarity">
    <text evidence="3 13">Belongs to the FAD-dependent oxidoreductase 2 family. NadB subfamily.</text>
</comment>
<dbReference type="InterPro" id="IPR037099">
    <property type="entry name" value="Fum_R/Succ_DH_flav-like_C_sf"/>
</dbReference>
<comment type="caution">
    <text evidence="17">The sequence shown here is derived from an EMBL/GenBank/DDBJ whole genome shotgun (WGS) entry which is preliminary data.</text>
</comment>
<dbReference type="Pfam" id="PF00890">
    <property type="entry name" value="FAD_binding_2"/>
    <property type="match status" value="1"/>
</dbReference>
<keyword evidence="8 13" id="KW-0274">FAD</keyword>
<evidence type="ECO:0000256" key="13">
    <source>
        <dbReference type="RuleBase" id="RU362049"/>
    </source>
</evidence>
<dbReference type="InterPro" id="IPR003953">
    <property type="entry name" value="FAD-dep_OxRdtase_2_FAD-bd"/>
</dbReference>
<dbReference type="Proteomes" id="UP000703038">
    <property type="component" value="Unassembled WGS sequence"/>
</dbReference>
<gene>
    <name evidence="17" type="ORF">JOE42_001115</name>
</gene>
<dbReference type="NCBIfam" id="TIGR00551">
    <property type="entry name" value="nadB"/>
    <property type="match status" value="1"/>
</dbReference>
<dbReference type="GO" id="GO:0008734">
    <property type="term" value="F:L-aspartate oxidase activity"/>
    <property type="evidence" value="ECO:0007669"/>
    <property type="project" value="UniProtKB-EC"/>
</dbReference>
<evidence type="ECO:0000256" key="11">
    <source>
        <dbReference type="ARBA" id="ARBA00048305"/>
    </source>
</evidence>
<feature type="region of interest" description="Disordered" evidence="14">
    <location>
        <begin position="497"/>
        <end position="518"/>
    </location>
</feature>
<comment type="catalytic activity">
    <reaction evidence="11">
        <text>L-aspartate + O2 = iminosuccinate + H2O2</text>
        <dbReference type="Rhea" id="RHEA:25876"/>
        <dbReference type="ChEBI" id="CHEBI:15379"/>
        <dbReference type="ChEBI" id="CHEBI:16240"/>
        <dbReference type="ChEBI" id="CHEBI:29991"/>
        <dbReference type="ChEBI" id="CHEBI:77875"/>
        <dbReference type="EC" id="1.4.3.16"/>
    </reaction>
    <physiologicalReaction direction="left-to-right" evidence="11">
        <dbReference type="Rhea" id="RHEA:25877"/>
    </physiologicalReaction>
</comment>
<evidence type="ECO:0000256" key="6">
    <source>
        <dbReference type="ARBA" id="ARBA00022630"/>
    </source>
</evidence>
<dbReference type="PANTHER" id="PTHR42716:SF2">
    <property type="entry name" value="L-ASPARTATE OXIDASE, CHLOROPLASTIC"/>
    <property type="match status" value="1"/>
</dbReference>
<keyword evidence="9 13" id="KW-0560">Oxidoreductase</keyword>
<dbReference type="NCBIfam" id="NF005867">
    <property type="entry name" value="PRK07804.1"/>
    <property type="match status" value="1"/>
</dbReference>
<accession>A0ABS2KQZ5</accession>
<dbReference type="SUPFAM" id="SSF56425">
    <property type="entry name" value="Succinate dehydrogenase/fumarate reductase flavoprotein, catalytic domain"/>
    <property type="match status" value="1"/>
</dbReference>
<dbReference type="Pfam" id="PF02910">
    <property type="entry name" value="Succ_DH_flav_C"/>
    <property type="match status" value="1"/>
</dbReference>
<evidence type="ECO:0000259" key="16">
    <source>
        <dbReference type="Pfam" id="PF02910"/>
    </source>
</evidence>
<proteinExistence type="inferred from homology"/>
<evidence type="ECO:0000256" key="2">
    <source>
        <dbReference type="ARBA" id="ARBA00004950"/>
    </source>
</evidence>
<keyword evidence="6 13" id="KW-0285">Flavoprotein</keyword>
<dbReference type="InterPro" id="IPR027477">
    <property type="entry name" value="Succ_DH/fumarate_Rdtase_cat_sf"/>
</dbReference>
<evidence type="ECO:0000313" key="18">
    <source>
        <dbReference type="Proteomes" id="UP000703038"/>
    </source>
</evidence>
<dbReference type="EMBL" id="JAFBBK010000001">
    <property type="protein sequence ID" value="MBM7414382.1"/>
    <property type="molecule type" value="Genomic_DNA"/>
</dbReference>
<comment type="subcellular location">
    <subcellularLocation>
        <location evidence="13">Cytoplasm</location>
    </subcellularLocation>
</comment>
<feature type="domain" description="Fumarate reductase/succinate dehydrogenase flavoprotein-like C-terminal" evidence="16">
    <location>
        <begin position="438"/>
        <end position="516"/>
    </location>
</feature>
<dbReference type="PRINTS" id="PR00411">
    <property type="entry name" value="PNDRDTASEI"/>
</dbReference>
<comment type="function">
    <text evidence="10">Catalyzes the oxidation of L-aspartate to iminoaspartate, the first step in the de novo biosynthesis of NAD(+).</text>
</comment>
<evidence type="ECO:0000256" key="12">
    <source>
        <dbReference type="NCBIfam" id="TIGR00551"/>
    </source>
</evidence>